<dbReference type="InterPro" id="IPR032067">
    <property type="entry name" value="FOXO-TAD"/>
</dbReference>
<dbReference type="Pfam" id="PF16675">
    <property type="entry name" value="FOXO_KIX_bdg"/>
    <property type="match status" value="1"/>
</dbReference>
<feature type="compositionally biased region" description="Low complexity" evidence="5">
    <location>
        <begin position="308"/>
        <end position="319"/>
    </location>
</feature>
<name>A0A5C6MIP0_9TELE</name>
<dbReference type="EMBL" id="RHFK02000238">
    <property type="protein sequence ID" value="TWW54418.1"/>
    <property type="molecule type" value="Genomic_DNA"/>
</dbReference>
<feature type="compositionally biased region" description="Polar residues" evidence="5">
    <location>
        <begin position="110"/>
        <end position="126"/>
    </location>
</feature>
<feature type="compositionally biased region" description="Polar residues" evidence="5">
    <location>
        <begin position="272"/>
        <end position="286"/>
    </location>
</feature>
<proteinExistence type="predicted"/>
<feature type="compositionally biased region" description="Acidic residues" evidence="5">
    <location>
        <begin position="97"/>
        <end position="106"/>
    </location>
</feature>
<evidence type="ECO:0000259" key="7">
    <source>
        <dbReference type="Pfam" id="PF16676"/>
    </source>
</evidence>
<feature type="region of interest" description="Disordered" evidence="5">
    <location>
        <begin position="162"/>
        <end position="191"/>
    </location>
</feature>
<feature type="domain" description="FOXO protein transactivation" evidence="7">
    <location>
        <begin position="438"/>
        <end position="479"/>
    </location>
</feature>
<sequence>MGKVPRRRAVSMDNNTKYLKSKGRIRGKRVGRPVLGQGSAVVGLQDSPDDNSSPRKGFPGSGGPSATDGEFETWSDLHSRTSSSASTLSGRLSPILAEEEPEEPEEGVLSCSTSPQLYPSPSSAQSPVMGAGKNCPPLEQLPQLANLTATISLDEHLREDRYHHHQPPQQQQQQHPSVGRQKQPTHYQYSSGGYSATGLGIICHHSTMQTIQESKPTSFSGTMQAYSSTNALQSLLTGGSARQQYVSKVMMLEKKRESHSLMGQPSKGVGSNFHSQQPGNNNDCSQNRPPSHSSTHSHNRTHSHTHNHNNIASHNAPHSLPHNGHNLSHNHTQPHPVSLTPRGNENQLHTYIQKAPYLYSPLSYAHLPASTTLPPNPAGMLGMPPDSCHVATAPHPRYNHCHGPQLQGMTNGPYNHGQGVGNGTISSNYHSCHQSHLHERLPADLDIDMFHGSLDCDVESILLHDIMDSGEDLDFNFDCCLAQGVGISMSMGMGVTMGMGMTGIPGPQQTHNSQSWVSG</sequence>
<dbReference type="GO" id="GO:0005634">
    <property type="term" value="C:nucleus"/>
    <property type="evidence" value="ECO:0007669"/>
    <property type="project" value="UniProtKB-SubCell"/>
</dbReference>
<dbReference type="AlphaFoldDB" id="A0A5C6MIP0"/>
<dbReference type="Pfam" id="PF16676">
    <property type="entry name" value="FOXO-TAD"/>
    <property type="match status" value="1"/>
</dbReference>
<protein>
    <submittedName>
        <fullName evidence="8">Forkhead box protein O3</fullName>
    </submittedName>
</protein>
<organism evidence="8 9">
    <name type="scientific">Takifugu flavidus</name>
    <name type="common">sansaifugu</name>
    <dbReference type="NCBI Taxonomy" id="433684"/>
    <lineage>
        <taxon>Eukaryota</taxon>
        <taxon>Metazoa</taxon>
        <taxon>Chordata</taxon>
        <taxon>Craniata</taxon>
        <taxon>Vertebrata</taxon>
        <taxon>Euteleostomi</taxon>
        <taxon>Actinopterygii</taxon>
        <taxon>Neopterygii</taxon>
        <taxon>Teleostei</taxon>
        <taxon>Neoteleostei</taxon>
        <taxon>Acanthomorphata</taxon>
        <taxon>Eupercaria</taxon>
        <taxon>Tetraodontiformes</taxon>
        <taxon>Tetradontoidea</taxon>
        <taxon>Tetraodontidae</taxon>
        <taxon>Takifugu</taxon>
    </lineage>
</organism>
<dbReference type="GO" id="GO:0000981">
    <property type="term" value="F:DNA-binding transcription factor activity, RNA polymerase II-specific"/>
    <property type="evidence" value="ECO:0007669"/>
    <property type="project" value="TreeGrafter"/>
</dbReference>
<evidence type="ECO:0000256" key="2">
    <source>
        <dbReference type="ARBA" id="ARBA00023015"/>
    </source>
</evidence>
<dbReference type="PANTHER" id="PTHR45767">
    <property type="entry name" value="FORKHEAD BOX PROTEIN O"/>
    <property type="match status" value="1"/>
</dbReference>
<feature type="compositionally biased region" description="Basic residues" evidence="5">
    <location>
        <begin position="295"/>
        <end position="307"/>
    </location>
</feature>
<comment type="subcellular location">
    <subcellularLocation>
        <location evidence="1">Nucleus</location>
    </subcellularLocation>
</comment>
<comment type="caution">
    <text evidence="8">The sequence shown here is derived from an EMBL/GenBank/DDBJ whole genome shotgun (WGS) entry which is preliminary data.</text>
</comment>
<dbReference type="Proteomes" id="UP000324091">
    <property type="component" value="Unassembled WGS sequence"/>
</dbReference>
<evidence type="ECO:0000256" key="5">
    <source>
        <dbReference type="SAM" id="MobiDB-lite"/>
    </source>
</evidence>
<evidence type="ECO:0000256" key="4">
    <source>
        <dbReference type="ARBA" id="ARBA00023242"/>
    </source>
</evidence>
<evidence type="ECO:0000256" key="1">
    <source>
        <dbReference type="ARBA" id="ARBA00004123"/>
    </source>
</evidence>
<dbReference type="InterPro" id="IPR032068">
    <property type="entry name" value="FOXO_KIX-bd"/>
</dbReference>
<accession>A0A5C6MIP0</accession>
<feature type="compositionally biased region" description="Low complexity" evidence="5">
    <location>
        <begin position="80"/>
        <end position="93"/>
    </location>
</feature>
<keyword evidence="4" id="KW-0539">Nucleus</keyword>
<dbReference type="GO" id="GO:0000978">
    <property type="term" value="F:RNA polymerase II cis-regulatory region sequence-specific DNA binding"/>
    <property type="evidence" value="ECO:0007669"/>
    <property type="project" value="TreeGrafter"/>
</dbReference>
<feature type="region of interest" description="Disordered" evidence="5">
    <location>
        <begin position="256"/>
        <end position="343"/>
    </location>
</feature>
<feature type="compositionally biased region" description="Polar residues" evidence="5">
    <location>
        <begin position="325"/>
        <end position="343"/>
    </location>
</feature>
<evidence type="ECO:0000313" key="9">
    <source>
        <dbReference type="Proteomes" id="UP000324091"/>
    </source>
</evidence>
<keyword evidence="3" id="KW-0804">Transcription</keyword>
<evidence type="ECO:0000256" key="3">
    <source>
        <dbReference type="ARBA" id="ARBA00023163"/>
    </source>
</evidence>
<dbReference type="PANTHER" id="PTHR45767:SF5">
    <property type="entry name" value="FORKHEAD BOX PROTEIN O6"/>
    <property type="match status" value="1"/>
</dbReference>
<feature type="region of interest" description="Disordered" evidence="5">
    <location>
        <begin position="1"/>
        <end position="137"/>
    </location>
</feature>
<feature type="compositionally biased region" description="Basic residues" evidence="5">
    <location>
        <begin position="19"/>
        <end position="31"/>
    </location>
</feature>
<evidence type="ECO:0000313" key="8">
    <source>
        <dbReference type="EMBL" id="TWW54418.1"/>
    </source>
</evidence>
<feature type="compositionally biased region" description="Polar residues" evidence="5">
    <location>
        <begin position="180"/>
        <end position="191"/>
    </location>
</feature>
<keyword evidence="2" id="KW-0805">Transcription regulation</keyword>
<gene>
    <name evidence="8" type="ORF">D4764_0100740</name>
</gene>
<keyword evidence="9" id="KW-1185">Reference proteome</keyword>
<feature type="compositionally biased region" description="Low complexity" evidence="5">
    <location>
        <begin position="167"/>
        <end position="176"/>
    </location>
</feature>
<feature type="domain" description="FOXO protein KIX-binding" evidence="6">
    <location>
        <begin position="194"/>
        <end position="274"/>
    </location>
</feature>
<evidence type="ECO:0000259" key="6">
    <source>
        <dbReference type="Pfam" id="PF16675"/>
    </source>
</evidence>
<reference evidence="8 9" key="1">
    <citation type="submission" date="2019-04" db="EMBL/GenBank/DDBJ databases">
        <title>Chromosome genome assembly for Takifugu flavidus.</title>
        <authorList>
            <person name="Xiao S."/>
        </authorList>
    </citation>
    <scope>NUCLEOTIDE SEQUENCE [LARGE SCALE GENOMIC DNA]</scope>
    <source>
        <strain evidence="8">HTHZ2018</strain>
        <tissue evidence="8">Muscle</tissue>
    </source>
</reference>